<dbReference type="Gene3D" id="3.40.720.10">
    <property type="entry name" value="Alkaline Phosphatase, subunit A"/>
    <property type="match status" value="1"/>
</dbReference>
<keyword evidence="2" id="KW-0812">Transmembrane</keyword>
<accession>A0A383UPS8</accession>
<keyword evidence="2" id="KW-0472">Membrane</keyword>
<feature type="compositionally biased region" description="Polar residues" evidence="1">
    <location>
        <begin position="1"/>
        <end position="14"/>
    </location>
</feature>
<dbReference type="AlphaFoldDB" id="A0A383UPS8"/>
<evidence type="ECO:0000313" key="4">
    <source>
        <dbReference type="Proteomes" id="UP000275772"/>
    </source>
</evidence>
<dbReference type="FunFam" id="3.30.1360.180:FF:000003">
    <property type="entry name" value="Type I phosphodiesterase/nucleotide pyrophosphatase family protein"/>
    <property type="match status" value="1"/>
</dbReference>
<feature type="region of interest" description="Disordered" evidence="1">
    <location>
        <begin position="1"/>
        <end position="33"/>
    </location>
</feature>
<dbReference type="VEuPathDB" id="FungiDB:BLGHR1_12550"/>
<dbReference type="CDD" id="cd16018">
    <property type="entry name" value="Enpp"/>
    <property type="match status" value="1"/>
</dbReference>
<organism evidence="3 4">
    <name type="scientific">Blumeria hordei</name>
    <name type="common">Barley powdery mildew</name>
    <name type="synonym">Blumeria graminis f. sp. hordei</name>
    <dbReference type="NCBI Taxonomy" id="2867405"/>
    <lineage>
        <taxon>Eukaryota</taxon>
        <taxon>Fungi</taxon>
        <taxon>Dikarya</taxon>
        <taxon>Ascomycota</taxon>
        <taxon>Pezizomycotina</taxon>
        <taxon>Leotiomycetes</taxon>
        <taxon>Erysiphales</taxon>
        <taxon>Erysiphaceae</taxon>
        <taxon>Blumeria</taxon>
    </lineage>
</organism>
<dbReference type="PANTHER" id="PTHR10151">
    <property type="entry name" value="ECTONUCLEOTIDE PYROPHOSPHATASE/PHOSPHODIESTERASE"/>
    <property type="match status" value="1"/>
</dbReference>
<evidence type="ECO:0000256" key="1">
    <source>
        <dbReference type="SAM" id="MobiDB-lite"/>
    </source>
</evidence>
<evidence type="ECO:0000313" key="3">
    <source>
        <dbReference type="EMBL" id="SZF01779.1"/>
    </source>
</evidence>
<sequence>MYQISSPDISNMQFSAEVVSKSDDNDEEIGQTSISADINASGNELLREEEIDELLMHKKRVKTFDRIGPPIDAKSLENLSPKHSNILPSVSISETCSGSAGFARNEIRSEKSRIFKNETSRDDGQLVVEVEERILMEKNYTGSSSDEEESNEPAEQRLLGVPGKKKKKKGRTVPISVNPIYFVAILLFVFLGLFFWKKTWSKRTVSNFQLLKNNGTAPFAPTTILISLDGFRADFLDKGITPRLGSMVKEGVSPPYMRPSFPSVTFPNHYTLVTGLYPESHGIVGNRFWDKELKEEFIHTGPSALDPKWWGGEPIWVTAEKQGMKTAIHMWPGSEADIMDVKPTYLDNYDGKLPLSQKADRIMELLDMPGYVNDDTTLTRPQLIAAYVPNVDADCHLYGPESNEVLATIHEVDSMLEKVFVGLEKRNLTNIVNVVIVSDHGMATTDVSRMIQLEDLIDLDQVEHIDGWPLYGLHPKGEINKMYGRLSTLAEENGNFKVYLKDSNMPERFHFSNNHRIAPLWVVPNTGWAIATKKELDVKESIQRGIQYHPRGLHGYDNEHPLMRAIFIAKGPFFKQVPNSILEPFQNIEVYNIICDTLGLEPLPNNGTMRLPLVPTHQNGSEDNKSMKFNPELVSASMTLTQSIPSSEMPTSSGSMSSSTEIPKISATELHETAAVPEASKSPEIDTSWMSEKQKELLEWLRANADDMKSWLKDIAAGN</sequence>
<gene>
    <name evidence="3" type="ORF">BLGHR1_12550</name>
</gene>
<dbReference type="Proteomes" id="UP000275772">
    <property type="component" value="Unassembled WGS sequence"/>
</dbReference>
<dbReference type="PANTHER" id="PTHR10151:SF120">
    <property type="entry name" value="BIS(5'-ADENOSYL)-TRIPHOSPHATASE"/>
    <property type="match status" value="1"/>
</dbReference>
<dbReference type="Pfam" id="PF01663">
    <property type="entry name" value="Phosphodiest"/>
    <property type="match status" value="1"/>
</dbReference>
<evidence type="ECO:0000256" key="2">
    <source>
        <dbReference type="SAM" id="Phobius"/>
    </source>
</evidence>
<feature type="transmembrane region" description="Helical" evidence="2">
    <location>
        <begin position="175"/>
        <end position="196"/>
    </location>
</feature>
<name>A0A383UPS8_BLUHO</name>
<dbReference type="Gene3D" id="3.30.1360.180">
    <property type="match status" value="1"/>
</dbReference>
<dbReference type="InterPro" id="IPR017850">
    <property type="entry name" value="Alkaline_phosphatase_core_sf"/>
</dbReference>
<proteinExistence type="predicted"/>
<dbReference type="GO" id="GO:0017111">
    <property type="term" value="F:ribonucleoside triphosphate phosphatase activity"/>
    <property type="evidence" value="ECO:0007669"/>
    <property type="project" value="TreeGrafter"/>
</dbReference>
<dbReference type="SUPFAM" id="SSF53649">
    <property type="entry name" value="Alkaline phosphatase-like"/>
    <property type="match status" value="1"/>
</dbReference>
<protein>
    <submittedName>
        <fullName evidence="3">Uncharacterized protein</fullName>
    </submittedName>
</protein>
<reference evidence="3 4" key="1">
    <citation type="submission" date="2017-11" db="EMBL/GenBank/DDBJ databases">
        <authorList>
            <person name="Kracher B."/>
        </authorList>
    </citation>
    <scope>NUCLEOTIDE SEQUENCE [LARGE SCALE GENOMIC DNA]</scope>
    <source>
        <strain evidence="3 4">RACE1</strain>
    </source>
</reference>
<dbReference type="EMBL" id="UNSH01000041">
    <property type="protein sequence ID" value="SZF01779.1"/>
    <property type="molecule type" value="Genomic_DNA"/>
</dbReference>
<feature type="region of interest" description="Disordered" evidence="1">
    <location>
        <begin position="139"/>
        <end position="169"/>
    </location>
</feature>
<dbReference type="GO" id="GO:0009141">
    <property type="term" value="P:nucleoside triphosphate metabolic process"/>
    <property type="evidence" value="ECO:0007669"/>
    <property type="project" value="TreeGrafter"/>
</dbReference>
<dbReference type="InterPro" id="IPR002591">
    <property type="entry name" value="Phosphodiest/P_Trfase"/>
</dbReference>
<dbReference type="GO" id="GO:0047429">
    <property type="term" value="F:nucleoside triphosphate diphosphatase activity"/>
    <property type="evidence" value="ECO:0007669"/>
    <property type="project" value="TreeGrafter"/>
</dbReference>
<keyword evidence="2" id="KW-1133">Transmembrane helix</keyword>